<comment type="caution">
    <text evidence="1">The sequence shown here is derived from an EMBL/GenBank/DDBJ whole genome shotgun (WGS) entry which is preliminary data.</text>
</comment>
<organism evidence="1">
    <name type="scientific">viral metagenome</name>
    <dbReference type="NCBI Taxonomy" id="1070528"/>
    <lineage>
        <taxon>unclassified sequences</taxon>
        <taxon>metagenomes</taxon>
        <taxon>organismal metagenomes</taxon>
    </lineage>
</organism>
<accession>A0A2V0RCW2</accession>
<proteinExistence type="predicted"/>
<dbReference type="AlphaFoldDB" id="A0A2V0RCW2"/>
<evidence type="ECO:0000313" key="1">
    <source>
        <dbReference type="EMBL" id="GBH22947.1"/>
    </source>
</evidence>
<reference evidence="1" key="1">
    <citation type="submission" date="2017-04" db="EMBL/GenBank/DDBJ databases">
        <title>Unveiling RNA virosphere associated with marine microorganisms.</title>
        <authorList>
            <person name="Urayama S."/>
            <person name="Takaki Y."/>
            <person name="Nishi S."/>
            <person name="Yoshida Y."/>
            <person name="Deguchi S."/>
            <person name="Takai K."/>
            <person name="Nunoura T."/>
        </authorList>
    </citation>
    <scope>NUCLEOTIDE SEQUENCE</scope>
</reference>
<dbReference type="EMBL" id="BDQE01000201">
    <property type="protein sequence ID" value="GBH22947.1"/>
    <property type="molecule type" value="Genomic_RNA"/>
</dbReference>
<name>A0A2V0RCW2_9ZZZZ</name>
<sequence length="502" mass="57814">MGIVKSDSESKKSKANQLDKRLVITRLRTIMGAFIVGDFDTDMDPNAHLMRKAHSRIRLLSNNDLTKMCEEYGYSLEKGLAYIEAVTQMPEHMPGSLAYTSRAHPLPTHGPTEVDILNIQWFDNAWTNNSWDKLSRMHDGGPPSFWTKNFHDKDDQFKQSFETYNALYPGRGVRIGYDKYPTYDIVLSELVRFLLTFPLEEKHVWIQGELDGMSTTETLRRLRNDIVIAFSRPRAQNSGVDPNVTSYWQSSVVASYDLYYYYGGRTIQRIPVVPWRASNFGMRVFAGALAPQIFPPTTLMHDLNIDARIEESNGSASGPMIYANYSGHVELVPIHEEDYLDFAWHKIGDNRFIMQDPRSWIPSRNDGAHLYKIADTSFFNGLGSVCTCAHAVYGIGRSEPELWEQLQRKLSTGHDTSGHMLAAPVMHTSHMLWYLHEVYTNIMREASIYNLSFKEPTDGLYHTMQEYEHAIQDMHKLDRNRMYPFYARRNIAFCTEFIRALV</sequence>
<protein>
    <submittedName>
        <fullName evidence="1">VP7</fullName>
    </submittedName>
</protein>